<reference evidence="8" key="1">
    <citation type="submission" date="2021-04" db="EMBL/GenBank/DDBJ databases">
        <authorList>
            <person name="Hartkoorn R.C."/>
            <person name="Beaudoing E."/>
            <person name="Hot D."/>
        </authorList>
    </citation>
    <scope>NUCLEOTIDE SEQUENCE</scope>
    <source>
        <strain evidence="8">NRRL B-16292</strain>
    </source>
</reference>
<keyword evidence="2" id="KW-0805">Transcription regulation</keyword>
<dbReference type="NCBIfam" id="TIGR02983">
    <property type="entry name" value="SigE-fam_strep"/>
    <property type="match status" value="1"/>
</dbReference>
<dbReference type="PANTHER" id="PTHR43133:SF50">
    <property type="entry name" value="ECF RNA POLYMERASE SIGMA FACTOR SIGM"/>
    <property type="match status" value="1"/>
</dbReference>
<dbReference type="InterPro" id="IPR013325">
    <property type="entry name" value="RNA_pol_sigma_r2"/>
</dbReference>
<dbReference type="SUPFAM" id="SSF88659">
    <property type="entry name" value="Sigma3 and sigma4 domains of RNA polymerase sigma factors"/>
    <property type="match status" value="1"/>
</dbReference>
<dbReference type="NCBIfam" id="TIGR02937">
    <property type="entry name" value="sigma70-ECF"/>
    <property type="match status" value="1"/>
</dbReference>
<evidence type="ECO:0000256" key="4">
    <source>
        <dbReference type="ARBA" id="ARBA00023125"/>
    </source>
</evidence>
<dbReference type="InterPro" id="IPR013249">
    <property type="entry name" value="RNA_pol_sigma70_r4_t2"/>
</dbReference>
<feature type="domain" description="RNA polymerase sigma factor 70 region 4 type 2" evidence="7">
    <location>
        <begin position="100"/>
        <end position="152"/>
    </location>
</feature>
<evidence type="ECO:0000256" key="5">
    <source>
        <dbReference type="ARBA" id="ARBA00023163"/>
    </source>
</evidence>
<dbReference type="InterPro" id="IPR007627">
    <property type="entry name" value="RNA_pol_sigma70_r2"/>
</dbReference>
<dbReference type="InterPro" id="IPR039425">
    <property type="entry name" value="RNA_pol_sigma-70-like"/>
</dbReference>
<keyword evidence="4" id="KW-0238">DNA-binding</keyword>
<dbReference type="Pfam" id="PF04542">
    <property type="entry name" value="Sigma70_r2"/>
    <property type="match status" value="1"/>
</dbReference>
<dbReference type="RefSeq" id="WP_259861424.1">
    <property type="nucleotide sequence ID" value="NZ_BAAAST010000060.1"/>
</dbReference>
<dbReference type="Proteomes" id="UP001059617">
    <property type="component" value="Chromosome"/>
</dbReference>
<name>A0ABY5W0Y5_9ACTN</name>
<sequence length="166" mass="19005">MDESTEREFTEFVATRGFALVRMAYALTGEQHAAEDLVQTALAKAMLRWSRIRGDAESYLRKVMYHEHVSWWRRRWRRAELSTADPPERSAVDDDPHLRLAMRAALATLPPRQRAVLVLRYFEDLSEQQVADLLGISTGTVGSQASRALAALRRRLPDLNGTEVRR</sequence>
<gene>
    <name evidence="8" type="ORF">Dfulv_04975</name>
</gene>
<organism evidence="8 9">
    <name type="scientific">Dactylosporangium fulvum</name>
    <dbReference type="NCBI Taxonomy" id="53359"/>
    <lineage>
        <taxon>Bacteria</taxon>
        <taxon>Bacillati</taxon>
        <taxon>Actinomycetota</taxon>
        <taxon>Actinomycetes</taxon>
        <taxon>Micromonosporales</taxon>
        <taxon>Micromonosporaceae</taxon>
        <taxon>Dactylosporangium</taxon>
    </lineage>
</organism>
<accession>A0ABY5W0Y5</accession>
<feature type="domain" description="RNA polymerase sigma-70 region 2" evidence="6">
    <location>
        <begin position="20"/>
        <end position="78"/>
    </location>
</feature>
<reference evidence="8" key="2">
    <citation type="submission" date="2022-09" db="EMBL/GenBank/DDBJ databases">
        <title>Biosynthetic gene clusters of Dactylosporangioum fulvum.</title>
        <authorList>
            <person name="Caradec T."/>
        </authorList>
    </citation>
    <scope>NUCLEOTIDE SEQUENCE</scope>
    <source>
        <strain evidence="8">NRRL B-16292</strain>
    </source>
</reference>
<dbReference type="Gene3D" id="1.10.1740.10">
    <property type="match status" value="1"/>
</dbReference>
<comment type="similarity">
    <text evidence="1">Belongs to the sigma-70 factor family. ECF subfamily.</text>
</comment>
<dbReference type="Gene3D" id="1.10.10.10">
    <property type="entry name" value="Winged helix-like DNA-binding domain superfamily/Winged helix DNA-binding domain"/>
    <property type="match status" value="1"/>
</dbReference>
<evidence type="ECO:0000313" key="8">
    <source>
        <dbReference type="EMBL" id="UWP83627.1"/>
    </source>
</evidence>
<dbReference type="Pfam" id="PF08281">
    <property type="entry name" value="Sigma70_r4_2"/>
    <property type="match status" value="1"/>
</dbReference>
<dbReference type="InterPro" id="IPR014284">
    <property type="entry name" value="RNA_pol_sigma-70_dom"/>
</dbReference>
<evidence type="ECO:0000259" key="7">
    <source>
        <dbReference type="Pfam" id="PF08281"/>
    </source>
</evidence>
<dbReference type="InterPro" id="IPR013324">
    <property type="entry name" value="RNA_pol_sigma_r3/r4-like"/>
</dbReference>
<dbReference type="PANTHER" id="PTHR43133">
    <property type="entry name" value="RNA POLYMERASE ECF-TYPE SIGMA FACTO"/>
    <property type="match status" value="1"/>
</dbReference>
<proteinExistence type="inferred from homology"/>
<keyword evidence="9" id="KW-1185">Reference proteome</keyword>
<dbReference type="InterPro" id="IPR014325">
    <property type="entry name" value="RNA_pol_sigma-E_actinobac"/>
</dbReference>
<evidence type="ECO:0000256" key="1">
    <source>
        <dbReference type="ARBA" id="ARBA00010641"/>
    </source>
</evidence>
<dbReference type="EMBL" id="CP073720">
    <property type="protein sequence ID" value="UWP83627.1"/>
    <property type="molecule type" value="Genomic_DNA"/>
</dbReference>
<keyword evidence="5" id="KW-0804">Transcription</keyword>
<dbReference type="SUPFAM" id="SSF88946">
    <property type="entry name" value="Sigma2 domain of RNA polymerase sigma factors"/>
    <property type="match status" value="1"/>
</dbReference>
<evidence type="ECO:0000313" key="9">
    <source>
        <dbReference type="Proteomes" id="UP001059617"/>
    </source>
</evidence>
<protein>
    <submittedName>
        <fullName evidence="8">SigE family RNA polymerase sigma factor</fullName>
    </submittedName>
</protein>
<keyword evidence="3" id="KW-0731">Sigma factor</keyword>
<dbReference type="InterPro" id="IPR036388">
    <property type="entry name" value="WH-like_DNA-bd_sf"/>
</dbReference>
<evidence type="ECO:0000259" key="6">
    <source>
        <dbReference type="Pfam" id="PF04542"/>
    </source>
</evidence>
<evidence type="ECO:0000256" key="3">
    <source>
        <dbReference type="ARBA" id="ARBA00023082"/>
    </source>
</evidence>
<evidence type="ECO:0000256" key="2">
    <source>
        <dbReference type="ARBA" id="ARBA00023015"/>
    </source>
</evidence>
<dbReference type="CDD" id="cd06171">
    <property type="entry name" value="Sigma70_r4"/>
    <property type="match status" value="1"/>
</dbReference>